<dbReference type="GO" id="GO:0016740">
    <property type="term" value="F:transferase activity"/>
    <property type="evidence" value="ECO:0007669"/>
    <property type="project" value="InterPro"/>
</dbReference>
<gene>
    <name evidence="2" type="ORF">GCM10010260_69570</name>
</gene>
<protein>
    <submittedName>
        <fullName evidence="2">Adhesin</fullName>
    </submittedName>
</protein>
<feature type="domain" description="A-factor biosynthesis hotdog" evidence="1">
    <location>
        <begin position="33"/>
        <end position="169"/>
    </location>
</feature>
<dbReference type="EMBL" id="BMTD01000021">
    <property type="protein sequence ID" value="GGV19716.1"/>
    <property type="molecule type" value="Genomic_DNA"/>
</dbReference>
<dbReference type="InterPro" id="IPR005509">
    <property type="entry name" value="AfsA_hotdog_dom"/>
</dbReference>
<sequence length="337" mass="37108">MTLLVRQQEPTRAPAWQGVQDLPQLTTTVPREYVHRASLAEVFLTGCRQLDGTRFELTGQWPRAHTFFTSSDGTQHDPMQAAETIRQVGLFLAHSEFGVPLGHHFLLRDMEFSVIPDNLGIGARPSELTLQAACTDVKWRGNRLVQFAMRITIERDGRLAARGSGHFTCVAPAAYHRLRGAGHTETGTVPIPRPLPVEPWRVGRSSVADVVLSATDQPGRWLLSPDPRHPILFDHGGDHVPGMVLIEAARQAACGLLEGDTFLPVRAITEFHRYAEFATPCWIDAVLAHPEQPGTRSVYVTGHQDGNEVFRTRLDGECAHHGAPREQRAGAAQDVGA</sequence>
<evidence type="ECO:0000313" key="3">
    <source>
        <dbReference type="Proteomes" id="UP000618795"/>
    </source>
</evidence>
<proteinExistence type="predicted"/>
<reference evidence="2" key="1">
    <citation type="journal article" date="2014" name="Int. J. Syst. Evol. Microbiol.">
        <title>Complete genome sequence of Corynebacterium casei LMG S-19264T (=DSM 44701T), isolated from a smear-ripened cheese.</title>
        <authorList>
            <consortium name="US DOE Joint Genome Institute (JGI-PGF)"/>
            <person name="Walter F."/>
            <person name="Albersmeier A."/>
            <person name="Kalinowski J."/>
            <person name="Ruckert C."/>
        </authorList>
    </citation>
    <scope>NUCLEOTIDE SEQUENCE</scope>
    <source>
        <strain evidence="2">JCM 4369</strain>
    </source>
</reference>
<name>A0A918II67_9ACTN</name>
<evidence type="ECO:0000259" key="1">
    <source>
        <dbReference type="Pfam" id="PF03756"/>
    </source>
</evidence>
<dbReference type="AlphaFoldDB" id="A0A918II67"/>
<comment type="caution">
    <text evidence="2">The sequence shown here is derived from an EMBL/GenBank/DDBJ whole genome shotgun (WGS) entry which is preliminary data.</text>
</comment>
<dbReference type="Proteomes" id="UP000618795">
    <property type="component" value="Unassembled WGS sequence"/>
</dbReference>
<dbReference type="InterPro" id="IPR047757">
    <property type="entry name" value="AfsA-like"/>
</dbReference>
<dbReference type="Pfam" id="PF03756">
    <property type="entry name" value="AfsA"/>
    <property type="match status" value="2"/>
</dbReference>
<evidence type="ECO:0000313" key="2">
    <source>
        <dbReference type="EMBL" id="GGV19716.1"/>
    </source>
</evidence>
<feature type="domain" description="A-factor biosynthesis hotdog" evidence="1">
    <location>
        <begin position="202"/>
        <end position="311"/>
    </location>
</feature>
<accession>A0A918II67</accession>
<keyword evidence="3" id="KW-1185">Reference proteome</keyword>
<organism evidence="2 3">
    <name type="scientific">Streptomyces filipinensis</name>
    <dbReference type="NCBI Taxonomy" id="66887"/>
    <lineage>
        <taxon>Bacteria</taxon>
        <taxon>Bacillati</taxon>
        <taxon>Actinomycetota</taxon>
        <taxon>Actinomycetes</taxon>
        <taxon>Kitasatosporales</taxon>
        <taxon>Streptomycetaceae</taxon>
        <taxon>Streptomyces</taxon>
    </lineage>
</organism>
<dbReference type="NCBIfam" id="NF041195">
    <property type="entry name" value="ScbA_BarX_GamBu"/>
    <property type="match status" value="1"/>
</dbReference>
<reference evidence="2" key="2">
    <citation type="submission" date="2020-09" db="EMBL/GenBank/DDBJ databases">
        <authorList>
            <person name="Sun Q."/>
            <person name="Ohkuma M."/>
        </authorList>
    </citation>
    <scope>NUCLEOTIDE SEQUENCE</scope>
    <source>
        <strain evidence="2">JCM 4369</strain>
    </source>
</reference>
<dbReference type="RefSeq" id="WP_191877463.1">
    <property type="nucleotide sequence ID" value="NZ_BMTD01000021.1"/>
</dbReference>